<reference evidence="5 6" key="1">
    <citation type="submission" date="2019-12" db="EMBL/GenBank/DDBJ databases">
        <title>Nocardia macrotermitis sp. nov. and Nocardia aurantia sp. nov., isolated from the gut of the fungus growing-termite Macrotermes natalensis.</title>
        <authorList>
            <person name="Christine B."/>
            <person name="Rene B."/>
        </authorList>
    </citation>
    <scope>NUCLEOTIDE SEQUENCE [LARGE SCALE GENOMIC DNA]</scope>
    <source>
        <strain evidence="5 6">DSM 102126</strain>
    </source>
</reference>
<dbReference type="SUPFAM" id="SSF46894">
    <property type="entry name" value="C-terminal effector domain of the bipartite response regulators"/>
    <property type="match status" value="1"/>
</dbReference>
<dbReference type="PANTHER" id="PTHR16305">
    <property type="entry name" value="TESTICULAR SOLUBLE ADENYLYL CYCLASE"/>
    <property type="match status" value="1"/>
</dbReference>
<dbReference type="PROSITE" id="PS50043">
    <property type="entry name" value="HTH_LUXR_2"/>
    <property type="match status" value="1"/>
</dbReference>
<dbReference type="CDD" id="cd06170">
    <property type="entry name" value="LuxR_C_like"/>
    <property type="match status" value="1"/>
</dbReference>
<dbReference type="GO" id="GO:0004016">
    <property type="term" value="F:adenylate cyclase activity"/>
    <property type="evidence" value="ECO:0007669"/>
    <property type="project" value="TreeGrafter"/>
</dbReference>
<keyword evidence="1" id="KW-0547">Nucleotide-binding</keyword>
<keyword evidence="2" id="KW-0067">ATP-binding</keyword>
<organism evidence="5 6">
    <name type="scientific">Actinomadura rayongensis</name>
    <dbReference type="NCBI Taxonomy" id="1429076"/>
    <lineage>
        <taxon>Bacteria</taxon>
        <taxon>Bacillati</taxon>
        <taxon>Actinomycetota</taxon>
        <taxon>Actinomycetes</taxon>
        <taxon>Streptosporangiales</taxon>
        <taxon>Thermomonosporaceae</taxon>
        <taxon>Actinomadura</taxon>
    </lineage>
</organism>
<dbReference type="GO" id="GO:0006355">
    <property type="term" value="P:regulation of DNA-templated transcription"/>
    <property type="evidence" value="ECO:0007669"/>
    <property type="project" value="InterPro"/>
</dbReference>
<dbReference type="PANTHER" id="PTHR16305:SF35">
    <property type="entry name" value="TRANSCRIPTIONAL ACTIVATOR DOMAIN"/>
    <property type="match status" value="1"/>
</dbReference>
<evidence type="ECO:0000313" key="6">
    <source>
        <dbReference type="Proteomes" id="UP000431901"/>
    </source>
</evidence>
<evidence type="ECO:0000256" key="1">
    <source>
        <dbReference type="ARBA" id="ARBA00022741"/>
    </source>
</evidence>
<dbReference type="InterPro" id="IPR000792">
    <property type="entry name" value="Tscrpt_reg_LuxR_C"/>
</dbReference>
<dbReference type="Gene3D" id="1.25.40.10">
    <property type="entry name" value="Tetratricopeptide repeat domain"/>
    <property type="match status" value="1"/>
</dbReference>
<feature type="region of interest" description="Disordered" evidence="3">
    <location>
        <begin position="890"/>
        <end position="913"/>
    </location>
</feature>
<sequence length="970" mass="101628">MMGRTDPSPGELPGHLPLVGREAALRELDAALDALGGGAPRFVALAGEPGAGKSRLLIELSEAGRARGLTVLAGRSAEFEQEMPFGAVVDALDDHLEDHAPELPASATALLATVFPALAAAPGAGLGEAAPATPVGRYHLYRSVRHLLEQLAGGRGLVLILDDVHWADDATIELLDHLVRHPPRGRVLIALAYRTAQASPRLAGLVQAAVGGATGRSITVGPLSQAEVTRLLGAWVPAQRCAELYRLSGGNPFYLEALARSREPLMIGGREGDLPPAVGAALRLELSGLPERALRVAQGAAVASDEFSAQLAAAAADVPEEAALAALDELTGRDLVRAGTGGFRFRHPLVRHAVYASAAAGWRLAAHRRIAAHLAGIGAPAAQRARHVERAGRMGDADAVRTLVAASRAFTAQAPATAARWLRAALRLMPEDPAADPAGPDVPSRLDLLLELATVESVAGHLTAGRETARTLLRLLPADAHDQRARAARFCALMERLLGRPDEARALLLDELRRLPDPRSPVAVPLRLRLVAESLFRGDFKAGLAVLSAMEENSADGWSPGTTLAISVLRPMASHIAGQTAEALAAVETVDRLVGEASDALLAEWLDAIAWLCWAEQMMGRFETARRHFERAVNVARSTGQTYILSSLLSGLAQTYTVLGLLREASAAAEEAAENARLLGAGQQLTMALSQQSLIAGLTGSPREALELAEEAGAISARSGEWQGAHARYARARALLDLGRTDEGTRAAVEACGGFEPPALLDPSTMLGCCEMLAGVAAARERADEALTWADRADGLAHPDLGYHQGLRALARSHGLLARDPAGAATQARRAVELLTGCGARLAAGRARLAAGIAAGRAGDADAARADLRAAADEFGACAVPALQALADQELRRRGGPAGRRERAGKGPLSPRESEVAALVADGHTNQQIADKLFISIRTVETHLSNIFTKLGVTSRVTLVRALADLPQPE</sequence>
<evidence type="ECO:0000256" key="3">
    <source>
        <dbReference type="SAM" id="MobiDB-lite"/>
    </source>
</evidence>
<feature type="compositionally biased region" description="Basic and acidic residues" evidence="3">
    <location>
        <begin position="890"/>
        <end position="905"/>
    </location>
</feature>
<dbReference type="Proteomes" id="UP000431901">
    <property type="component" value="Unassembled WGS sequence"/>
</dbReference>
<dbReference type="Pfam" id="PF00196">
    <property type="entry name" value="GerE"/>
    <property type="match status" value="1"/>
</dbReference>
<keyword evidence="6" id="KW-1185">Reference proteome</keyword>
<dbReference type="InterPro" id="IPR041664">
    <property type="entry name" value="AAA_16"/>
</dbReference>
<dbReference type="SUPFAM" id="SSF48452">
    <property type="entry name" value="TPR-like"/>
    <property type="match status" value="2"/>
</dbReference>
<accession>A0A6I4WHY1</accession>
<evidence type="ECO:0000256" key="2">
    <source>
        <dbReference type="ARBA" id="ARBA00022840"/>
    </source>
</evidence>
<proteinExistence type="predicted"/>
<dbReference type="EMBL" id="WUTW01000009">
    <property type="protein sequence ID" value="MXQ67955.1"/>
    <property type="molecule type" value="Genomic_DNA"/>
</dbReference>
<dbReference type="InterPro" id="IPR036388">
    <property type="entry name" value="WH-like_DNA-bd_sf"/>
</dbReference>
<gene>
    <name evidence="5" type="ORF">GQ466_28460</name>
</gene>
<dbReference type="InterPro" id="IPR027417">
    <property type="entry name" value="P-loop_NTPase"/>
</dbReference>
<dbReference type="SMART" id="SM00421">
    <property type="entry name" value="HTH_LUXR"/>
    <property type="match status" value="1"/>
</dbReference>
<dbReference type="SUPFAM" id="SSF52540">
    <property type="entry name" value="P-loop containing nucleoside triphosphate hydrolases"/>
    <property type="match status" value="1"/>
</dbReference>
<dbReference type="OrthoDB" id="4500249at2"/>
<comment type="caution">
    <text evidence="5">The sequence shown here is derived from an EMBL/GenBank/DDBJ whole genome shotgun (WGS) entry which is preliminary data.</text>
</comment>
<dbReference type="Gene3D" id="1.10.10.10">
    <property type="entry name" value="Winged helix-like DNA-binding domain superfamily/Winged helix DNA-binding domain"/>
    <property type="match status" value="1"/>
</dbReference>
<dbReference type="Pfam" id="PF13191">
    <property type="entry name" value="AAA_16"/>
    <property type="match status" value="1"/>
</dbReference>
<dbReference type="PRINTS" id="PR00038">
    <property type="entry name" value="HTHLUXR"/>
</dbReference>
<dbReference type="GO" id="GO:0005524">
    <property type="term" value="F:ATP binding"/>
    <property type="evidence" value="ECO:0007669"/>
    <property type="project" value="UniProtKB-KW"/>
</dbReference>
<dbReference type="GO" id="GO:0003677">
    <property type="term" value="F:DNA binding"/>
    <property type="evidence" value="ECO:0007669"/>
    <property type="project" value="InterPro"/>
</dbReference>
<evidence type="ECO:0000259" key="4">
    <source>
        <dbReference type="PROSITE" id="PS50043"/>
    </source>
</evidence>
<feature type="domain" description="HTH luxR-type" evidence="4">
    <location>
        <begin position="902"/>
        <end position="967"/>
    </location>
</feature>
<dbReference type="GO" id="GO:0005737">
    <property type="term" value="C:cytoplasm"/>
    <property type="evidence" value="ECO:0007669"/>
    <property type="project" value="TreeGrafter"/>
</dbReference>
<dbReference type="InterPro" id="IPR016032">
    <property type="entry name" value="Sig_transdc_resp-reg_C-effctor"/>
</dbReference>
<protein>
    <submittedName>
        <fullName evidence="5">AAA family ATPase</fullName>
    </submittedName>
</protein>
<name>A0A6I4WHY1_9ACTN</name>
<evidence type="ECO:0000313" key="5">
    <source>
        <dbReference type="EMBL" id="MXQ67955.1"/>
    </source>
</evidence>
<dbReference type="AlphaFoldDB" id="A0A6I4WHY1"/>
<dbReference type="PROSITE" id="PS00622">
    <property type="entry name" value="HTH_LUXR_1"/>
    <property type="match status" value="1"/>
</dbReference>
<dbReference type="InterPro" id="IPR011990">
    <property type="entry name" value="TPR-like_helical_dom_sf"/>
</dbReference>